<dbReference type="PROSITE" id="PS51005">
    <property type="entry name" value="NAC"/>
    <property type="match status" value="1"/>
</dbReference>
<evidence type="ECO:0000313" key="9">
    <source>
        <dbReference type="EMBL" id="CAK9319249.1"/>
    </source>
</evidence>
<dbReference type="Proteomes" id="UP001642487">
    <property type="component" value="Chromosome 3"/>
</dbReference>
<keyword evidence="10" id="KW-1185">Reference proteome</keyword>
<evidence type="ECO:0000313" key="10">
    <source>
        <dbReference type="Proteomes" id="UP001642487"/>
    </source>
</evidence>
<keyword evidence="2" id="KW-0805">Transcription regulation</keyword>
<proteinExistence type="predicted"/>
<feature type="domain" description="NAC" evidence="8">
    <location>
        <begin position="12"/>
        <end position="155"/>
    </location>
</feature>
<evidence type="ECO:0000256" key="4">
    <source>
        <dbReference type="ARBA" id="ARBA00023163"/>
    </source>
</evidence>
<name>A0ABP0YFH7_9ROSI</name>
<protein>
    <recommendedName>
        <fullName evidence="8">NAC domain-containing protein</fullName>
    </recommendedName>
</protein>
<dbReference type="InterPro" id="IPR003441">
    <property type="entry name" value="NAC-dom"/>
</dbReference>
<keyword evidence="4" id="KW-0804">Transcription</keyword>
<reference evidence="9 10" key="1">
    <citation type="submission" date="2024-03" db="EMBL/GenBank/DDBJ databases">
        <authorList>
            <person name="Gkanogiannis A."/>
            <person name="Becerra Lopez-Lavalle L."/>
        </authorList>
    </citation>
    <scope>NUCLEOTIDE SEQUENCE [LARGE SCALE GENOMIC DNA]</scope>
</reference>
<evidence type="ECO:0000259" key="8">
    <source>
        <dbReference type="PROSITE" id="PS51005"/>
    </source>
</evidence>
<keyword evidence="3" id="KW-0238">DNA-binding</keyword>
<dbReference type="Gene3D" id="2.170.150.80">
    <property type="entry name" value="NAC domain"/>
    <property type="match status" value="1"/>
</dbReference>
<keyword evidence="7" id="KW-0812">Transmembrane</keyword>
<keyword evidence="5" id="KW-0539">Nucleus</keyword>
<keyword evidence="7" id="KW-1133">Transmembrane helix</keyword>
<comment type="subcellular location">
    <subcellularLocation>
        <location evidence="1">Nucleus</location>
    </subcellularLocation>
</comment>
<keyword evidence="7" id="KW-0472">Membrane</keyword>
<evidence type="ECO:0000256" key="2">
    <source>
        <dbReference type="ARBA" id="ARBA00023015"/>
    </source>
</evidence>
<feature type="region of interest" description="Disordered" evidence="6">
    <location>
        <begin position="162"/>
        <end position="181"/>
    </location>
</feature>
<dbReference type="SUPFAM" id="SSF101941">
    <property type="entry name" value="NAC domain"/>
    <property type="match status" value="1"/>
</dbReference>
<dbReference type="InterPro" id="IPR036093">
    <property type="entry name" value="NAC_dom_sf"/>
</dbReference>
<evidence type="ECO:0000256" key="3">
    <source>
        <dbReference type="ARBA" id="ARBA00023125"/>
    </source>
</evidence>
<sequence>MASFTFPPHYLWPIGFRFRPTEEELITHYLKNKILGHESLVQYIREIDLYKYEPWELPEQSLFESDNYEWFFFRAHTSKTKRTTGNGSWRTTGDDRPIKARGTNKVIATRKILVFYEGRASNAVKTNWVIHEYHLHPDRNIPYQRQFVVCRLKENAEERDVSTCDQDRQTSSVASHLKKKGTQRPIQVLNGGAQANGESVLQPLWHPTRQLALADFPSVNVNMQPIQAPPSESAVSLTEILNSIFVPDEYLDDATSKMCESPWCSEPEPALMDFQLSSDNDDKLLQPKASKTELNFSELLLNSVSVEDENCDEVTSNNGIDSYNEEELERMVYELQAGICRSDTDTDTTFGFPVLQNNHISPSWLHEGTRSTIKKSRRSPLTVKRLQYREEKDELRGKSSVLLGEGESRIRGTPIDGENPDLGPTTFKVQCQPKSSNVVAYKGEAEQDQLKRKIRSKIMPQNKAKEDEKHIEIVDLPQLSVTHSNNELKCEAGNKATKSGVSCCGSIGSTRNSFSYILTTKRIDHKSSLPVVYVAKAFLGIIMLIMFAQEVLLYRHSRR</sequence>
<evidence type="ECO:0000256" key="1">
    <source>
        <dbReference type="ARBA" id="ARBA00004123"/>
    </source>
</evidence>
<dbReference type="EMBL" id="OZ021737">
    <property type="protein sequence ID" value="CAK9319249.1"/>
    <property type="molecule type" value="Genomic_DNA"/>
</dbReference>
<gene>
    <name evidence="9" type="ORF">CITCOLO1_LOCUS11243</name>
</gene>
<evidence type="ECO:0000256" key="5">
    <source>
        <dbReference type="ARBA" id="ARBA00023242"/>
    </source>
</evidence>
<dbReference type="Pfam" id="PF02365">
    <property type="entry name" value="NAM"/>
    <property type="match status" value="1"/>
</dbReference>
<evidence type="ECO:0000256" key="6">
    <source>
        <dbReference type="SAM" id="MobiDB-lite"/>
    </source>
</evidence>
<organism evidence="9 10">
    <name type="scientific">Citrullus colocynthis</name>
    <name type="common">colocynth</name>
    <dbReference type="NCBI Taxonomy" id="252529"/>
    <lineage>
        <taxon>Eukaryota</taxon>
        <taxon>Viridiplantae</taxon>
        <taxon>Streptophyta</taxon>
        <taxon>Embryophyta</taxon>
        <taxon>Tracheophyta</taxon>
        <taxon>Spermatophyta</taxon>
        <taxon>Magnoliopsida</taxon>
        <taxon>eudicotyledons</taxon>
        <taxon>Gunneridae</taxon>
        <taxon>Pentapetalae</taxon>
        <taxon>rosids</taxon>
        <taxon>fabids</taxon>
        <taxon>Cucurbitales</taxon>
        <taxon>Cucurbitaceae</taxon>
        <taxon>Benincaseae</taxon>
        <taxon>Citrullus</taxon>
    </lineage>
</organism>
<evidence type="ECO:0000256" key="7">
    <source>
        <dbReference type="SAM" id="Phobius"/>
    </source>
</evidence>
<dbReference type="PANTHER" id="PTHR31989">
    <property type="entry name" value="NAC DOMAIN-CONTAINING PROTEIN 82-RELATED"/>
    <property type="match status" value="1"/>
</dbReference>
<feature type="transmembrane region" description="Helical" evidence="7">
    <location>
        <begin position="531"/>
        <end position="554"/>
    </location>
</feature>
<accession>A0ABP0YFH7</accession>